<dbReference type="Proteomes" id="UP000295197">
    <property type="component" value="Unassembled WGS sequence"/>
</dbReference>
<accession>A0A4R3VZ64</accession>
<evidence type="ECO:0000256" key="2">
    <source>
        <dbReference type="ARBA" id="ARBA00022679"/>
    </source>
</evidence>
<proteinExistence type="inferred from homology"/>
<dbReference type="GO" id="GO:0016757">
    <property type="term" value="F:glycosyltransferase activity"/>
    <property type="evidence" value="ECO:0007669"/>
    <property type="project" value="UniProtKB-KW"/>
</dbReference>
<dbReference type="SUPFAM" id="SSF75005">
    <property type="entry name" value="Arabinanase/levansucrase/invertase"/>
    <property type="match status" value="1"/>
</dbReference>
<dbReference type="AlphaFoldDB" id="A0A4R3VZ64"/>
<keyword evidence="1" id="KW-0328">Glycosyltransferase</keyword>
<gene>
    <name evidence="4" type="ORF">EDC17_102314</name>
</gene>
<dbReference type="PANTHER" id="PTHR34106:SF5">
    <property type="entry name" value="GLYCOSIDASE"/>
    <property type="match status" value="1"/>
</dbReference>
<dbReference type="PANTHER" id="PTHR34106">
    <property type="entry name" value="GLYCOSIDASE"/>
    <property type="match status" value="1"/>
</dbReference>
<dbReference type="GO" id="GO:0016787">
    <property type="term" value="F:hydrolase activity"/>
    <property type="evidence" value="ECO:0007669"/>
    <property type="project" value="UniProtKB-KW"/>
</dbReference>
<keyword evidence="4" id="KW-0378">Hydrolase</keyword>
<dbReference type="PROSITE" id="PS51257">
    <property type="entry name" value="PROKAR_LIPOPROTEIN"/>
    <property type="match status" value="1"/>
</dbReference>
<sequence length="390" mass="43562">MSYRKLFFAASLLIVSCRGANEQKEDKLVQIVPDWTLGGFERPAAVNPIIVPDTTTLFKDPMSGNMLKWEESDTFNPGSVVKGDTLFVLYRAEDNTATGIGLRTSRLGLASSVDGINFTRSPEPVLFPGDDSQKEFEWPGGVEDPRVAVTEDGTFVVFYTQWNRKVPRLGVATSKDLRKWTKHGPIFAKSNYPALMETSHKSASIVTTVKDDKLVIAKINGKYWMYWGEHGVKGATSDNLVDWEPVLDQNGELQKFIDVRPGYFDSALTECGPPAVLTDKGILLLYNGKNENKQELADTRFNLGTYSAGQVLFDKNDPTKVLQRLDTPFMRPMEDFEKSGQYVDGTVFIQGLSYYKSKWFLYYGCADSKVAVAVYDPNSPTDFDPLPSSK</sequence>
<reference evidence="4 5" key="1">
    <citation type="submission" date="2019-03" db="EMBL/GenBank/DDBJ databases">
        <title>Genomic Encyclopedia of Type Strains, Phase IV (KMG-IV): sequencing the most valuable type-strain genomes for metagenomic binning, comparative biology and taxonomic classification.</title>
        <authorList>
            <person name="Goeker M."/>
        </authorList>
    </citation>
    <scope>NUCLEOTIDE SEQUENCE [LARGE SCALE GENOMIC DNA]</scope>
    <source>
        <strain evidence="4 5">DSM 22362</strain>
    </source>
</reference>
<evidence type="ECO:0000256" key="1">
    <source>
        <dbReference type="ARBA" id="ARBA00022676"/>
    </source>
</evidence>
<dbReference type="OrthoDB" id="2534034at2"/>
<dbReference type="PIRSF" id="PIRSF016202">
    <property type="entry name" value="PH1107"/>
    <property type="match status" value="1"/>
</dbReference>
<dbReference type="Pfam" id="PF04041">
    <property type="entry name" value="Glyco_hydro_130"/>
    <property type="match status" value="1"/>
</dbReference>
<comment type="caution">
    <text evidence="4">The sequence shown here is derived from an EMBL/GenBank/DDBJ whole genome shotgun (WGS) entry which is preliminary data.</text>
</comment>
<name>A0A4R3VZ64_9SPHI</name>
<evidence type="ECO:0000256" key="3">
    <source>
        <dbReference type="ARBA" id="ARBA00024356"/>
    </source>
</evidence>
<keyword evidence="2" id="KW-0808">Transferase</keyword>
<dbReference type="EMBL" id="SMBZ01000023">
    <property type="protein sequence ID" value="TCV12565.1"/>
    <property type="molecule type" value="Genomic_DNA"/>
</dbReference>
<evidence type="ECO:0000313" key="4">
    <source>
        <dbReference type="EMBL" id="TCV12565.1"/>
    </source>
</evidence>
<evidence type="ECO:0000313" key="5">
    <source>
        <dbReference type="Proteomes" id="UP000295197"/>
    </source>
</evidence>
<keyword evidence="5" id="KW-1185">Reference proteome</keyword>
<dbReference type="InterPro" id="IPR007184">
    <property type="entry name" value="Mannoside_phosphorylase"/>
</dbReference>
<protein>
    <submittedName>
        <fullName evidence="4">Putative GH43/DUF377 family glycosyl hydrolase</fullName>
    </submittedName>
</protein>
<dbReference type="InterPro" id="IPR023296">
    <property type="entry name" value="Glyco_hydro_beta-prop_sf"/>
</dbReference>
<comment type="similarity">
    <text evidence="3">Belongs to the glycosyl hydrolase 130 family.</text>
</comment>
<dbReference type="Gene3D" id="2.115.10.20">
    <property type="entry name" value="Glycosyl hydrolase domain, family 43"/>
    <property type="match status" value="1"/>
</dbReference>
<dbReference type="CDD" id="cd18610">
    <property type="entry name" value="GH130_BT3780-like"/>
    <property type="match status" value="1"/>
</dbReference>
<organism evidence="4 5">
    <name type="scientific">Sphingobacterium alimentarium</name>
    <dbReference type="NCBI Taxonomy" id="797292"/>
    <lineage>
        <taxon>Bacteria</taxon>
        <taxon>Pseudomonadati</taxon>
        <taxon>Bacteroidota</taxon>
        <taxon>Sphingobacteriia</taxon>
        <taxon>Sphingobacteriales</taxon>
        <taxon>Sphingobacteriaceae</taxon>
        <taxon>Sphingobacterium</taxon>
    </lineage>
</organism>